<feature type="region of interest" description="Disordered" evidence="1">
    <location>
        <begin position="346"/>
        <end position="375"/>
    </location>
</feature>
<evidence type="ECO:0000313" key="3">
    <source>
        <dbReference type="Proteomes" id="UP001165143"/>
    </source>
</evidence>
<evidence type="ECO:0000313" key="2">
    <source>
        <dbReference type="EMBL" id="GLW57841.1"/>
    </source>
</evidence>
<dbReference type="RefSeq" id="WP_033256122.1">
    <property type="nucleotide sequence ID" value="NZ_BSRX01000043.1"/>
</dbReference>
<dbReference type="AlphaFoldDB" id="A0A9W6PN36"/>
<organism evidence="2 3">
    <name type="scientific">Kitasatospora phosalacinea</name>
    <dbReference type="NCBI Taxonomy" id="2065"/>
    <lineage>
        <taxon>Bacteria</taxon>
        <taxon>Bacillati</taxon>
        <taxon>Actinomycetota</taxon>
        <taxon>Actinomycetes</taxon>
        <taxon>Kitasatosporales</taxon>
        <taxon>Streptomycetaceae</taxon>
        <taxon>Kitasatospora</taxon>
    </lineage>
</organism>
<evidence type="ECO:0000256" key="1">
    <source>
        <dbReference type="SAM" id="MobiDB-lite"/>
    </source>
</evidence>
<sequence length="375" mass="40418">MRKARKTFEKSLSAAEADVEAAGWQAVAGILPVPRLLRRTSLGDRVVLAYEDVFATGRYTMLLGDVIAVADRSALALPRVVALVDAVCDSLMVSVRKTGSTAPLSTCMPGLYADRIRPGGRVDERVLSDRLTVTSTSTGRPVRVRDLAGFSAIVNGVPMLLDVPDAVLFARDRLRGDRAVLAALTQGDPTEPNIAGDPLCWLDFQYAGCNGVAGDVAVLLWYLLGMGGWLVPRYQPDVFARTLPLHLPPVASPRLDQVVLDEEQRRVEIGYTWQVGAGRQAAIGRLLDRLSTDLGEAAGLAPHTLLAQLRPFLLLRLLGVVPLAALTEDDRLLLLAKLAEAHSAAEAFTRTSPLPPTETAGLDDRTDDHDRVPVD</sequence>
<dbReference type="Proteomes" id="UP001165143">
    <property type="component" value="Unassembled WGS sequence"/>
</dbReference>
<accession>A0A9W6PN36</accession>
<dbReference type="OrthoDB" id="3416595at2"/>
<reference evidence="2" key="1">
    <citation type="submission" date="2023-02" db="EMBL/GenBank/DDBJ databases">
        <title>Kitasatospora phosalacinea NBRC 14362.</title>
        <authorList>
            <person name="Ichikawa N."/>
            <person name="Sato H."/>
            <person name="Tonouchi N."/>
        </authorList>
    </citation>
    <scope>NUCLEOTIDE SEQUENCE</scope>
    <source>
        <strain evidence="2">NBRC 14362</strain>
    </source>
</reference>
<comment type="caution">
    <text evidence="2">The sequence shown here is derived from an EMBL/GenBank/DDBJ whole genome shotgun (WGS) entry which is preliminary data.</text>
</comment>
<name>A0A9W6PN36_9ACTN</name>
<proteinExistence type="predicted"/>
<dbReference type="EMBL" id="BSRX01000043">
    <property type="protein sequence ID" value="GLW57841.1"/>
    <property type="molecule type" value="Genomic_DNA"/>
</dbReference>
<protein>
    <submittedName>
        <fullName evidence="2">Uncharacterized protein</fullName>
    </submittedName>
</protein>
<feature type="compositionally biased region" description="Basic and acidic residues" evidence="1">
    <location>
        <begin position="362"/>
        <end position="375"/>
    </location>
</feature>
<gene>
    <name evidence="2" type="ORF">Kpho01_58520</name>
</gene>